<reference evidence="1 2" key="1">
    <citation type="submission" date="2019-08" db="EMBL/GenBank/DDBJ databases">
        <title>Whole genome of Aphis craccivora.</title>
        <authorList>
            <person name="Voronova N.V."/>
            <person name="Shulinski R.S."/>
            <person name="Bandarenka Y.V."/>
            <person name="Zhorov D.G."/>
            <person name="Warner D."/>
        </authorList>
    </citation>
    <scope>NUCLEOTIDE SEQUENCE [LARGE SCALE GENOMIC DNA]</scope>
    <source>
        <strain evidence="1">180601</strain>
        <tissue evidence="1">Whole Body</tissue>
    </source>
</reference>
<dbReference type="PANTHER" id="PTHR32344:SF1">
    <property type="entry name" value="U1-TYPE DOMAIN-CONTAINING PROTEIN"/>
    <property type="match status" value="1"/>
</dbReference>
<dbReference type="EMBL" id="VUJU01016408">
    <property type="protein sequence ID" value="KAF0689005.1"/>
    <property type="molecule type" value="Genomic_DNA"/>
</dbReference>
<evidence type="ECO:0000313" key="1">
    <source>
        <dbReference type="EMBL" id="KAF0689005.1"/>
    </source>
</evidence>
<organism evidence="1 2">
    <name type="scientific">Aphis craccivora</name>
    <name type="common">Cowpea aphid</name>
    <dbReference type="NCBI Taxonomy" id="307492"/>
    <lineage>
        <taxon>Eukaryota</taxon>
        <taxon>Metazoa</taxon>
        <taxon>Ecdysozoa</taxon>
        <taxon>Arthropoda</taxon>
        <taxon>Hexapoda</taxon>
        <taxon>Insecta</taxon>
        <taxon>Pterygota</taxon>
        <taxon>Neoptera</taxon>
        <taxon>Paraneoptera</taxon>
        <taxon>Hemiptera</taxon>
        <taxon>Sternorrhyncha</taxon>
        <taxon>Aphidomorpha</taxon>
        <taxon>Aphidoidea</taxon>
        <taxon>Aphididae</taxon>
        <taxon>Aphidini</taxon>
        <taxon>Aphis</taxon>
        <taxon>Aphis</taxon>
    </lineage>
</organism>
<dbReference type="OrthoDB" id="6604965at2759"/>
<dbReference type="GO" id="GO:0003690">
    <property type="term" value="F:double-stranded DNA binding"/>
    <property type="evidence" value="ECO:0007669"/>
    <property type="project" value="InterPro"/>
</dbReference>
<protein>
    <submittedName>
        <fullName evidence="1">DUF659 domain-containing protein</fullName>
    </submittedName>
</protein>
<dbReference type="PANTHER" id="PTHR32344">
    <property type="entry name" value="U1-TYPE DOMAIN-CONTAINING PROTEIN"/>
    <property type="match status" value="1"/>
</dbReference>
<dbReference type="InterPro" id="IPR033375">
    <property type="entry name" value="Cggbp1"/>
</dbReference>
<comment type="caution">
    <text evidence="1">The sequence shown here is derived from an EMBL/GenBank/DDBJ whole genome shotgun (WGS) entry which is preliminary data.</text>
</comment>
<dbReference type="SUPFAM" id="SSF53098">
    <property type="entry name" value="Ribonuclease H-like"/>
    <property type="match status" value="1"/>
</dbReference>
<name>A0A6G0VLP8_APHCR</name>
<sequence length="327" mass="37614">MPKVKKVHCYVRDYPGVFRTDEAILFCTFCETNVSSDRKSQITQHLGTSKHIENIKLKSNKDQVSQQFIKNSLDKNRTNNQNLNEFSKDICTLMVANDIPLWKLQNPEFKCFFEKYIKLKLPDESTLQKNYAPLCYEDVLRKIRKEIGDSSIWVSIDETTDVEGRYVACLIIGSLSSENSTKPIVLTIENLEKANFQTISKLFNDSMNAAPYMIKSGKALKVFYPKLTHITCMAHGLHRVSEAIRDKFPKVDVLISNTKKIFLKTPARVNTFKEMCPNLSLPPQPVITRWGTWLNAAFYYGKNFDKVKDVINTFNENDAMSIQKVQD</sequence>
<gene>
    <name evidence="1" type="ORF">FWK35_00037479</name>
</gene>
<dbReference type="InterPro" id="IPR012337">
    <property type="entry name" value="RNaseH-like_sf"/>
</dbReference>
<dbReference type="GO" id="GO:0005634">
    <property type="term" value="C:nucleus"/>
    <property type="evidence" value="ECO:0007669"/>
    <property type="project" value="InterPro"/>
</dbReference>
<proteinExistence type="predicted"/>
<dbReference type="GO" id="GO:0006357">
    <property type="term" value="P:regulation of transcription by RNA polymerase II"/>
    <property type="evidence" value="ECO:0007669"/>
    <property type="project" value="InterPro"/>
</dbReference>
<dbReference type="AlphaFoldDB" id="A0A6G0VLP8"/>
<dbReference type="Proteomes" id="UP000478052">
    <property type="component" value="Unassembled WGS sequence"/>
</dbReference>
<evidence type="ECO:0000313" key="2">
    <source>
        <dbReference type="Proteomes" id="UP000478052"/>
    </source>
</evidence>
<feature type="non-terminal residue" evidence="1">
    <location>
        <position position="327"/>
    </location>
</feature>
<keyword evidence="2" id="KW-1185">Reference proteome</keyword>
<accession>A0A6G0VLP8</accession>